<evidence type="ECO:0000313" key="4">
    <source>
        <dbReference type="Proteomes" id="UP000468901"/>
    </source>
</evidence>
<feature type="chain" id="PRO_5026873696" evidence="1">
    <location>
        <begin position="24"/>
        <end position="342"/>
    </location>
</feature>
<keyword evidence="3" id="KW-0378">Hydrolase</keyword>
<evidence type="ECO:0000313" key="3">
    <source>
        <dbReference type="EMBL" id="KAB7741755.1"/>
    </source>
</evidence>
<feature type="signal peptide" evidence="1">
    <location>
        <begin position="1"/>
        <end position="23"/>
    </location>
</feature>
<dbReference type="Pfam" id="PF12146">
    <property type="entry name" value="Hydrolase_4"/>
    <property type="match status" value="1"/>
</dbReference>
<dbReference type="Gene3D" id="3.40.50.1820">
    <property type="entry name" value="alpha/beta hydrolase"/>
    <property type="match status" value="1"/>
</dbReference>
<dbReference type="InterPro" id="IPR051044">
    <property type="entry name" value="MAG_DAG_Lipase"/>
</dbReference>
<sequence length="342" mass="36764">MRVALGSALVLGVTFGCAPRLMATGTPVYTPRIESQNVVTSDGARLPLRVWPAANPKAIIIGVHGFNDYSNAFDMPGHWFPEHGISVYAYDQRGFGQAPGRGLWAGDARMADDLNAVVALVRKEHPDVPVYLLGESMGGGVVMRAFSLPNPPKVDGVILAAPAVWGWREMNAFYDVVLWSSAHMVPEMTVTGRGLNIRPSDNIEMLRALGRDPLVIKETQVGTIYGLVNLMDEAAVAATRINVPVLLLYGAHDQIVPELPVAHSLAEMKAAHVDVNAACYTNGYHMLLRDLERKVVWTDIAGWIDDHDAPLASGAGDLKPCGEIASASETRQARSGASSVIP</sequence>
<keyword evidence="4" id="KW-1185">Reference proteome</keyword>
<gene>
    <name evidence="3" type="ORF">F2P47_03585</name>
</gene>
<dbReference type="Proteomes" id="UP000468901">
    <property type="component" value="Unassembled WGS sequence"/>
</dbReference>
<accession>A0A6N6VN06</accession>
<dbReference type="PROSITE" id="PS51257">
    <property type="entry name" value="PROKAR_LIPOPROTEIN"/>
    <property type="match status" value="1"/>
</dbReference>
<dbReference type="InterPro" id="IPR022742">
    <property type="entry name" value="Hydrolase_4"/>
</dbReference>
<feature type="domain" description="Serine aminopeptidase S33" evidence="2">
    <location>
        <begin position="55"/>
        <end position="291"/>
    </location>
</feature>
<dbReference type="AlphaFoldDB" id="A0A6N6VN06"/>
<dbReference type="SUPFAM" id="SSF53474">
    <property type="entry name" value="alpha/beta-Hydrolases"/>
    <property type="match status" value="1"/>
</dbReference>
<dbReference type="EMBL" id="WESC01000003">
    <property type="protein sequence ID" value="KAB7741755.1"/>
    <property type="molecule type" value="Genomic_DNA"/>
</dbReference>
<comment type="caution">
    <text evidence="3">The sequence shown here is derived from an EMBL/GenBank/DDBJ whole genome shotgun (WGS) entry which is preliminary data.</text>
</comment>
<dbReference type="PRINTS" id="PR00111">
    <property type="entry name" value="ABHYDROLASE"/>
</dbReference>
<dbReference type="GO" id="GO:0016787">
    <property type="term" value="F:hydrolase activity"/>
    <property type="evidence" value="ECO:0007669"/>
    <property type="project" value="UniProtKB-KW"/>
</dbReference>
<proteinExistence type="predicted"/>
<dbReference type="InterPro" id="IPR000073">
    <property type="entry name" value="AB_hydrolase_1"/>
</dbReference>
<reference evidence="3 4" key="1">
    <citation type="submission" date="2019-09" db="EMBL/GenBank/DDBJ databases">
        <title>Parvibaculum sedimenti sp. nov., isolated from sediment.</title>
        <authorList>
            <person name="Wang Y."/>
        </authorList>
    </citation>
    <scope>NUCLEOTIDE SEQUENCE [LARGE SCALE GENOMIC DNA]</scope>
    <source>
        <strain evidence="3 4">HXT-9</strain>
    </source>
</reference>
<organism evidence="3 4">
    <name type="scientific">Parvibaculum sedimenti</name>
    <dbReference type="NCBI Taxonomy" id="2608632"/>
    <lineage>
        <taxon>Bacteria</taxon>
        <taxon>Pseudomonadati</taxon>
        <taxon>Pseudomonadota</taxon>
        <taxon>Alphaproteobacteria</taxon>
        <taxon>Hyphomicrobiales</taxon>
        <taxon>Parvibaculaceae</taxon>
        <taxon>Parvibaculum</taxon>
    </lineage>
</organism>
<evidence type="ECO:0000259" key="2">
    <source>
        <dbReference type="Pfam" id="PF12146"/>
    </source>
</evidence>
<dbReference type="InterPro" id="IPR029058">
    <property type="entry name" value="AB_hydrolase_fold"/>
</dbReference>
<protein>
    <submittedName>
        <fullName evidence="3">Alpha/beta fold hydrolase</fullName>
    </submittedName>
</protein>
<name>A0A6N6VN06_9HYPH</name>
<evidence type="ECO:0000256" key="1">
    <source>
        <dbReference type="SAM" id="SignalP"/>
    </source>
</evidence>
<keyword evidence="1" id="KW-0732">Signal</keyword>
<dbReference type="PANTHER" id="PTHR11614">
    <property type="entry name" value="PHOSPHOLIPASE-RELATED"/>
    <property type="match status" value="1"/>
</dbReference>